<sequence length="731" mass="84603">MESLRFAYAAAQERAELAIERAAQLKEAVWARFNAEQNQREATEARLQATLEDNRREQTKLREEHQRLQAANIQMSEAQRTAQMEQRKQLEALEKLAERRVTAESEKRKEDEARAQYLLGVQKKLQEAEIRAKQEKLQRTHVESAAKARTEHDAELLRLREEHAQAQPMHEQAVAEREEKLRQLQADQEQFRNQASSRIQRSNLTSTPNPSRTSAELSVISTVIDPVLAKLDRLTDVMHQMVQTNQRQAEATDSQDKTTKAQSSPRSSRTKSSTRTSTSASKRNSKNRTMRSKRPDDDDWGSDSSSSSDSSQDELEGQFGTAAQTKNSDTSSGTRVVVQAMIPHDALEKFDERGPLDDRVNWWERFMYYATMAPWDEKTRIVQLRMRLSGSLKDWCAQLPNSTRSDWKKLSHVFKKEWCRSIGSKAERYYAMELRDSETPRMFLYRLNRAAKKADIAFERPTTEREAHIRRFIKALSDTRLRTTLQGRRFDTLSELEETLKRIEALRQDERHEDRDYQQKKRPAQNLQFGRFKPQPRRAEGRAFLAESGNVDSDAERHAHFTDETPSRYEEEFEVEQSHHALRAETSEPQSNLTMTSSGTEPKFSAAVTEDDIFRVAERLTWKPKADTPPYGRGTLQREVFKCSECGSKRHNAENCWSKLICGRCHDEGHPTQYCRRQPCSKCGEYHRRVLCDMWAALQAVRETIRAGGPSRALILRLSGNCWIARSPRRR</sequence>
<feature type="compositionally biased region" description="Polar residues" evidence="1">
    <location>
        <begin position="321"/>
        <end position="334"/>
    </location>
</feature>
<evidence type="ECO:0008006" key="4">
    <source>
        <dbReference type="Google" id="ProtNLM"/>
    </source>
</evidence>
<keyword evidence="3" id="KW-1185">Reference proteome</keyword>
<feature type="compositionally biased region" description="Basic and acidic residues" evidence="1">
    <location>
        <begin position="574"/>
        <end position="586"/>
    </location>
</feature>
<feature type="region of interest" description="Disordered" evidence="1">
    <location>
        <begin position="187"/>
        <end position="215"/>
    </location>
</feature>
<feature type="compositionally biased region" description="Low complexity" evidence="1">
    <location>
        <begin position="263"/>
        <end position="282"/>
    </location>
</feature>
<dbReference type="EMBL" id="QXFT01005111">
    <property type="protein sequence ID" value="KAE9274189.1"/>
    <property type="molecule type" value="Genomic_DNA"/>
</dbReference>
<feature type="compositionally biased region" description="Basic and acidic residues" evidence="1">
    <location>
        <begin position="510"/>
        <end position="519"/>
    </location>
</feature>
<feature type="region of interest" description="Disordered" evidence="1">
    <location>
        <begin position="510"/>
        <end position="538"/>
    </location>
</feature>
<reference evidence="2 3" key="1">
    <citation type="submission" date="2018-08" db="EMBL/GenBank/DDBJ databases">
        <title>Genomic investigation of the strawberry pathogen Phytophthora fragariae indicates pathogenicity is determined by transcriptional variation in three key races.</title>
        <authorList>
            <person name="Adams T.M."/>
            <person name="Armitage A.D."/>
            <person name="Sobczyk M.K."/>
            <person name="Bates H.J."/>
            <person name="Dunwell J.M."/>
            <person name="Nellist C.F."/>
            <person name="Harrison R.J."/>
        </authorList>
    </citation>
    <scope>NUCLEOTIDE SEQUENCE [LARGE SCALE GENOMIC DNA]</scope>
    <source>
        <strain evidence="2 3">SCRP333</strain>
    </source>
</reference>
<feature type="compositionally biased region" description="Basic residues" evidence="1">
    <location>
        <begin position="283"/>
        <end position="292"/>
    </location>
</feature>
<dbReference type="AlphaFoldDB" id="A0A6A4BFT4"/>
<evidence type="ECO:0000313" key="2">
    <source>
        <dbReference type="EMBL" id="KAE9274189.1"/>
    </source>
</evidence>
<gene>
    <name evidence="2" type="ORF">PR003_g29682</name>
</gene>
<feature type="region of interest" description="Disordered" evidence="1">
    <location>
        <begin position="574"/>
        <end position="600"/>
    </location>
</feature>
<accession>A0A6A4BFT4</accession>
<evidence type="ECO:0000256" key="1">
    <source>
        <dbReference type="SAM" id="MobiDB-lite"/>
    </source>
</evidence>
<organism evidence="2 3">
    <name type="scientific">Phytophthora rubi</name>
    <dbReference type="NCBI Taxonomy" id="129364"/>
    <lineage>
        <taxon>Eukaryota</taxon>
        <taxon>Sar</taxon>
        <taxon>Stramenopiles</taxon>
        <taxon>Oomycota</taxon>
        <taxon>Peronosporomycetes</taxon>
        <taxon>Peronosporales</taxon>
        <taxon>Peronosporaceae</taxon>
        <taxon>Phytophthora</taxon>
    </lineage>
</organism>
<feature type="compositionally biased region" description="Polar residues" evidence="1">
    <location>
        <begin position="587"/>
        <end position="600"/>
    </location>
</feature>
<feature type="region of interest" description="Disordered" evidence="1">
    <location>
        <begin position="39"/>
        <end position="60"/>
    </location>
</feature>
<evidence type="ECO:0000313" key="3">
    <source>
        <dbReference type="Proteomes" id="UP000434957"/>
    </source>
</evidence>
<name>A0A6A4BFT4_9STRA</name>
<feature type="region of interest" description="Disordered" evidence="1">
    <location>
        <begin position="244"/>
        <end position="334"/>
    </location>
</feature>
<protein>
    <recommendedName>
        <fullName evidence="4">CCHC-type domain-containing protein</fullName>
    </recommendedName>
</protein>
<dbReference type="Proteomes" id="UP000434957">
    <property type="component" value="Unassembled WGS sequence"/>
</dbReference>
<proteinExistence type="predicted"/>
<comment type="caution">
    <text evidence="2">The sequence shown here is derived from an EMBL/GenBank/DDBJ whole genome shotgun (WGS) entry which is preliminary data.</text>
</comment>